<gene>
    <name evidence="1" type="ORF">SDC9_137891</name>
</gene>
<dbReference type="Gene3D" id="1.10.260.40">
    <property type="entry name" value="lambda repressor-like DNA-binding domains"/>
    <property type="match status" value="1"/>
</dbReference>
<dbReference type="GO" id="GO:0003677">
    <property type="term" value="F:DNA binding"/>
    <property type="evidence" value="ECO:0007669"/>
    <property type="project" value="InterPro"/>
</dbReference>
<organism evidence="1">
    <name type="scientific">bioreactor metagenome</name>
    <dbReference type="NCBI Taxonomy" id="1076179"/>
    <lineage>
        <taxon>unclassified sequences</taxon>
        <taxon>metagenomes</taxon>
        <taxon>ecological metagenomes</taxon>
    </lineage>
</organism>
<dbReference type="EMBL" id="VSSQ01037936">
    <property type="protein sequence ID" value="MPM90769.1"/>
    <property type="molecule type" value="Genomic_DNA"/>
</dbReference>
<accession>A0A645DNB5</accession>
<sequence>MKIREEILEMIRESTEVRRELARQLDVSDSSISRYIKENEENGEFTKAIAIKVISLKLNLPESLILES</sequence>
<proteinExistence type="predicted"/>
<name>A0A645DNB5_9ZZZZ</name>
<dbReference type="AlphaFoldDB" id="A0A645DNB5"/>
<evidence type="ECO:0000313" key="1">
    <source>
        <dbReference type="EMBL" id="MPM90769.1"/>
    </source>
</evidence>
<protein>
    <submittedName>
        <fullName evidence="1">Uncharacterized protein</fullName>
    </submittedName>
</protein>
<reference evidence="1" key="1">
    <citation type="submission" date="2019-08" db="EMBL/GenBank/DDBJ databases">
        <authorList>
            <person name="Kucharzyk K."/>
            <person name="Murdoch R.W."/>
            <person name="Higgins S."/>
            <person name="Loffler F."/>
        </authorList>
    </citation>
    <scope>NUCLEOTIDE SEQUENCE</scope>
</reference>
<comment type="caution">
    <text evidence="1">The sequence shown here is derived from an EMBL/GenBank/DDBJ whole genome shotgun (WGS) entry which is preliminary data.</text>
</comment>
<dbReference type="InterPro" id="IPR010982">
    <property type="entry name" value="Lambda_DNA-bd_dom_sf"/>
</dbReference>